<dbReference type="Gene3D" id="3.80.10.10">
    <property type="entry name" value="Ribonuclease Inhibitor"/>
    <property type="match status" value="1"/>
</dbReference>
<dbReference type="RefSeq" id="XP_047775795.1">
    <property type="nucleotide sequence ID" value="XM_047917291.1"/>
</dbReference>
<dbReference type="Proteomes" id="UP000814176">
    <property type="component" value="Unassembled WGS sequence"/>
</dbReference>
<dbReference type="InterPro" id="IPR032675">
    <property type="entry name" value="LRR_dom_sf"/>
</dbReference>
<comment type="caution">
    <text evidence="1">The sequence shown here is derived from an EMBL/GenBank/DDBJ whole genome shotgun (WGS) entry which is preliminary data.</text>
</comment>
<dbReference type="EMBL" id="JADCUA010000020">
    <property type="protein sequence ID" value="KAH9833029.1"/>
    <property type="molecule type" value="Genomic_DNA"/>
</dbReference>
<evidence type="ECO:0008006" key="3">
    <source>
        <dbReference type="Google" id="ProtNLM"/>
    </source>
</evidence>
<sequence length="524" mass="59973">MSLGGLDADVCHHILRELSEKDLWSILHTCRWLREACMPLLFRTVSHTIHGTWAFTMHERFLLTSCKPYVQTLILHDNCPDQRTEEEMARPYSRPLYYTKDRTVCGAWPGGPVAERLRELPALRSLTIYKKDWVAHGLPWDTLRAVLSVPHLREFKLRDLYLCPVLQPGDELNFEALAPLTSFQYRLRRALEPLASSSSEMAALYAVLGKLCETLETLDLVSERAPLADLSQLRWPRLRKLVYCGVPWSTLSAPWISLHPGMDHLRSLSLKLDLTPGGISQMLWPADYAGPFPWPMLEHLLVSFPDPRDEVYDHLPSSLRALSLRCYPHLHVQRRPSAYGANPADDYPDHPALSSAASILSILRRCNMLDLDHLEIEYRADGEEDALLRRIAAMFPRLTSLKFHRYRSAQERQGKVDVSVEHIAEMLAPLSHLYRLKIYLEFAGTPRLQTSMMGRQMSEVWTYDEGAICAFEGTVRAAVGVLARVLSSSLREAVMYSVSEDGPYWRVYDIAAGCPYERRDRYTR</sequence>
<protein>
    <recommendedName>
        <fullName evidence="3">F-box domain-containing protein</fullName>
    </recommendedName>
</protein>
<name>A0ABQ8K7J6_9APHY</name>
<reference evidence="1 2" key="1">
    <citation type="journal article" date="2021" name="Environ. Microbiol.">
        <title>Gene family expansions and transcriptome signatures uncover fungal adaptations to wood decay.</title>
        <authorList>
            <person name="Hage H."/>
            <person name="Miyauchi S."/>
            <person name="Viragh M."/>
            <person name="Drula E."/>
            <person name="Min B."/>
            <person name="Chaduli D."/>
            <person name="Navarro D."/>
            <person name="Favel A."/>
            <person name="Norest M."/>
            <person name="Lesage-Meessen L."/>
            <person name="Balint B."/>
            <person name="Merenyi Z."/>
            <person name="de Eugenio L."/>
            <person name="Morin E."/>
            <person name="Martinez A.T."/>
            <person name="Baldrian P."/>
            <person name="Stursova M."/>
            <person name="Martinez M.J."/>
            <person name="Novotny C."/>
            <person name="Magnuson J.K."/>
            <person name="Spatafora J.W."/>
            <person name="Maurice S."/>
            <person name="Pangilinan J."/>
            <person name="Andreopoulos W."/>
            <person name="LaButti K."/>
            <person name="Hundley H."/>
            <person name="Na H."/>
            <person name="Kuo A."/>
            <person name="Barry K."/>
            <person name="Lipzen A."/>
            <person name="Henrissat B."/>
            <person name="Riley R."/>
            <person name="Ahrendt S."/>
            <person name="Nagy L.G."/>
            <person name="Grigoriev I.V."/>
            <person name="Martin F."/>
            <person name="Rosso M.N."/>
        </authorList>
    </citation>
    <scope>NUCLEOTIDE SEQUENCE [LARGE SCALE GENOMIC DNA]</scope>
    <source>
        <strain evidence="1 2">CIRM-BRFM 1785</strain>
    </source>
</reference>
<gene>
    <name evidence="1" type="ORF">C8Q71DRAFT_248908</name>
</gene>
<keyword evidence="2" id="KW-1185">Reference proteome</keyword>
<evidence type="ECO:0000313" key="1">
    <source>
        <dbReference type="EMBL" id="KAH9833029.1"/>
    </source>
</evidence>
<proteinExistence type="predicted"/>
<organism evidence="1 2">
    <name type="scientific">Rhodofomes roseus</name>
    <dbReference type="NCBI Taxonomy" id="34475"/>
    <lineage>
        <taxon>Eukaryota</taxon>
        <taxon>Fungi</taxon>
        <taxon>Dikarya</taxon>
        <taxon>Basidiomycota</taxon>
        <taxon>Agaricomycotina</taxon>
        <taxon>Agaricomycetes</taxon>
        <taxon>Polyporales</taxon>
        <taxon>Rhodofomes</taxon>
    </lineage>
</organism>
<evidence type="ECO:0000313" key="2">
    <source>
        <dbReference type="Proteomes" id="UP000814176"/>
    </source>
</evidence>
<accession>A0ABQ8K7J6</accession>
<dbReference type="GeneID" id="71998023"/>